<comment type="caution">
    <text evidence="1">The sequence shown here is derived from an EMBL/GenBank/DDBJ whole genome shotgun (WGS) entry which is preliminary data.</text>
</comment>
<organism evidence="1 2">
    <name type="scientific">Hyphomicrobium sulfonivorans</name>
    <dbReference type="NCBI Taxonomy" id="121290"/>
    <lineage>
        <taxon>Bacteria</taxon>
        <taxon>Pseudomonadati</taxon>
        <taxon>Pseudomonadota</taxon>
        <taxon>Alphaproteobacteria</taxon>
        <taxon>Hyphomicrobiales</taxon>
        <taxon>Hyphomicrobiaceae</taxon>
        <taxon>Hyphomicrobium</taxon>
    </lineage>
</organism>
<dbReference type="PATRIC" id="fig|121290.4.peg.3552"/>
<sequence length="344" mass="34634">MALGLEAAKPFAIEGVFAALRSWSPVRAVALAALGTVAVAYSLTAELSLMAGTRADASAQRSQASDAATAAKARYATAQRELEALPVTRPVATIVAEIARLRTAPKLAPCDDITAKAFGRVSRRVCAEIATLTAEAATTTRRTELQSALAAAEADIASAPLTTDADPAAAALATYLAAAGIEADAAELSRWLALMPVLALEIGSAFAVILAGATAPARATLVASRHSSKGVPQGVSNAAHQAPAEAIAADVAVAGTVPTPVDAAAQRPVSDAASAEPNHTATSALKDALLAHLKEHGGALRTGQRRLAIGTSTSELNRTLHSLAAAGVIALSTAPTGTELRLVS</sequence>
<dbReference type="OrthoDB" id="7935539at2"/>
<evidence type="ECO:0000313" key="2">
    <source>
        <dbReference type="Proteomes" id="UP000059074"/>
    </source>
</evidence>
<accession>A0A109BBX3</accession>
<gene>
    <name evidence="1" type="ORF">APY04_2818</name>
</gene>
<dbReference type="Proteomes" id="UP000059074">
    <property type="component" value="Unassembled WGS sequence"/>
</dbReference>
<evidence type="ECO:0000313" key="1">
    <source>
        <dbReference type="EMBL" id="KWT65357.1"/>
    </source>
</evidence>
<dbReference type="AlphaFoldDB" id="A0A109BBX3"/>
<name>A0A109BBX3_HYPSL</name>
<protein>
    <submittedName>
        <fullName evidence="1">TolA protein</fullName>
    </submittedName>
</protein>
<dbReference type="RefSeq" id="WP_068463539.1">
    <property type="nucleotide sequence ID" value="NZ_LMTR01000081.1"/>
</dbReference>
<dbReference type="EMBL" id="LMTR01000081">
    <property type="protein sequence ID" value="KWT65357.1"/>
    <property type="molecule type" value="Genomic_DNA"/>
</dbReference>
<keyword evidence="2" id="KW-1185">Reference proteome</keyword>
<reference evidence="1 2" key="1">
    <citation type="submission" date="2015-10" db="EMBL/GenBank/DDBJ databases">
        <title>Transcriptomic analysis of a linuron degrading triple-species bacterial consortium.</title>
        <authorList>
            <person name="Albers P."/>
        </authorList>
    </citation>
    <scope>NUCLEOTIDE SEQUENCE [LARGE SCALE GENOMIC DNA]</scope>
    <source>
        <strain evidence="1 2">WDL6</strain>
    </source>
</reference>
<proteinExistence type="predicted"/>